<dbReference type="SUPFAM" id="SSF103612">
    <property type="entry name" value="SBT domain"/>
    <property type="match status" value="1"/>
</dbReference>
<reference evidence="13" key="1">
    <citation type="submission" date="2025-08" db="UniProtKB">
        <authorList>
            <consortium name="RefSeq"/>
        </authorList>
    </citation>
    <scope>IDENTIFICATION</scope>
    <source>
        <tissue evidence="13">Young leaves</tissue>
    </source>
</reference>
<feature type="domain" description="SBP-type" evidence="11">
    <location>
        <begin position="67"/>
        <end position="144"/>
    </location>
</feature>
<dbReference type="GO" id="GO:0005634">
    <property type="term" value="C:nucleus"/>
    <property type="evidence" value="ECO:0007669"/>
    <property type="project" value="UniProtKB-SubCell"/>
</dbReference>
<dbReference type="GO" id="GO:0003677">
    <property type="term" value="F:DNA binding"/>
    <property type="evidence" value="ECO:0007669"/>
    <property type="project" value="UniProtKB-KW"/>
</dbReference>
<evidence type="ECO:0000256" key="2">
    <source>
        <dbReference type="ARBA" id="ARBA00022723"/>
    </source>
</evidence>
<keyword evidence="12" id="KW-1185">Reference proteome</keyword>
<dbReference type="GO" id="GO:0008270">
    <property type="term" value="F:zinc ion binding"/>
    <property type="evidence" value="ECO:0007669"/>
    <property type="project" value="UniProtKB-KW"/>
</dbReference>
<keyword evidence="5" id="KW-0805">Transcription regulation</keyword>
<evidence type="ECO:0000256" key="10">
    <source>
        <dbReference type="SAM" id="MobiDB-lite"/>
    </source>
</evidence>
<evidence type="ECO:0000259" key="11">
    <source>
        <dbReference type="PROSITE" id="PS51141"/>
    </source>
</evidence>
<feature type="compositionally biased region" description="Polar residues" evidence="10">
    <location>
        <begin position="26"/>
        <end position="38"/>
    </location>
</feature>
<dbReference type="Proteomes" id="UP000504609">
    <property type="component" value="Unplaced"/>
</dbReference>
<dbReference type="Pfam" id="PF03110">
    <property type="entry name" value="SBP"/>
    <property type="match status" value="1"/>
</dbReference>
<dbReference type="RefSeq" id="XP_022935263.1">
    <property type="nucleotide sequence ID" value="XM_023079495.1"/>
</dbReference>
<dbReference type="FunFam" id="4.10.1100.10:FF:000001">
    <property type="entry name" value="Squamosa promoter-binding-like protein 14"/>
    <property type="match status" value="1"/>
</dbReference>
<proteinExistence type="predicted"/>
<dbReference type="InterPro" id="IPR004333">
    <property type="entry name" value="SBP_dom"/>
</dbReference>
<dbReference type="KEGG" id="cmos:111442201"/>
<dbReference type="InterPro" id="IPR036893">
    <property type="entry name" value="SBP_sf"/>
</dbReference>
<evidence type="ECO:0000256" key="8">
    <source>
        <dbReference type="ARBA" id="ARBA00023242"/>
    </source>
</evidence>
<gene>
    <name evidence="13" type="primary">LOC111442201</name>
</gene>
<protein>
    <submittedName>
        <fullName evidence="13">Squamosa promoter-binding-like protein 13A</fullName>
    </submittedName>
</protein>
<evidence type="ECO:0000256" key="6">
    <source>
        <dbReference type="ARBA" id="ARBA00023125"/>
    </source>
</evidence>
<dbReference type="Gene3D" id="4.10.1100.10">
    <property type="entry name" value="Transcription factor, SBP-box domain"/>
    <property type="match status" value="1"/>
</dbReference>
<dbReference type="PANTHER" id="PTHR31251">
    <property type="entry name" value="SQUAMOSA PROMOTER-BINDING-LIKE PROTEIN 4"/>
    <property type="match status" value="1"/>
</dbReference>
<comment type="subcellular location">
    <subcellularLocation>
        <location evidence="1">Nucleus</location>
    </subcellularLocation>
</comment>
<evidence type="ECO:0000313" key="12">
    <source>
        <dbReference type="Proteomes" id="UP000504609"/>
    </source>
</evidence>
<organism evidence="12 13">
    <name type="scientific">Cucurbita moschata</name>
    <name type="common">Winter crookneck squash</name>
    <name type="synonym">Cucurbita pepo var. moschata</name>
    <dbReference type="NCBI Taxonomy" id="3662"/>
    <lineage>
        <taxon>Eukaryota</taxon>
        <taxon>Viridiplantae</taxon>
        <taxon>Streptophyta</taxon>
        <taxon>Embryophyta</taxon>
        <taxon>Tracheophyta</taxon>
        <taxon>Spermatophyta</taxon>
        <taxon>Magnoliopsida</taxon>
        <taxon>eudicotyledons</taxon>
        <taxon>Gunneridae</taxon>
        <taxon>Pentapetalae</taxon>
        <taxon>rosids</taxon>
        <taxon>fabids</taxon>
        <taxon>Cucurbitales</taxon>
        <taxon>Cucurbitaceae</taxon>
        <taxon>Cucurbiteae</taxon>
        <taxon>Cucurbita</taxon>
    </lineage>
</organism>
<dbReference type="GeneID" id="111442201"/>
<keyword evidence="4" id="KW-0862">Zinc</keyword>
<evidence type="ECO:0000256" key="9">
    <source>
        <dbReference type="PROSITE-ProRule" id="PRU00470"/>
    </source>
</evidence>
<keyword evidence="2" id="KW-0479">Metal-binding</keyword>
<accession>A0A6J1FA23</accession>
<feature type="region of interest" description="Disordered" evidence="10">
    <location>
        <begin position="1"/>
        <end position="61"/>
    </location>
</feature>
<keyword evidence="7" id="KW-0804">Transcription</keyword>
<evidence type="ECO:0000256" key="4">
    <source>
        <dbReference type="ARBA" id="ARBA00022833"/>
    </source>
</evidence>
<keyword evidence="8" id="KW-0539">Nucleus</keyword>
<name>A0A6J1FA23_CUCMO</name>
<evidence type="ECO:0000256" key="3">
    <source>
        <dbReference type="ARBA" id="ARBA00022771"/>
    </source>
</evidence>
<feature type="compositionally biased region" description="Low complexity" evidence="10">
    <location>
        <begin position="43"/>
        <end position="56"/>
    </location>
</feature>
<evidence type="ECO:0000256" key="7">
    <source>
        <dbReference type="ARBA" id="ARBA00023163"/>
    </source>
</evidence>
<dbReference type="InterPro" id="IPR044817">
    <property type="entry name" value="SBP-like"/>
</dbReference>
<evidence type="ECO:0000313" key="13">
    <source>
        <dbReference type="RefSeq" id="XP_022935263.1"/>
    </source>
</evidence>
<keyword evidence="3 9" id="KW-0863">Zinc-finger</keyword>
<evidence type="ECO:0000256" key="5">
    <source>
        <dbReference type="ARBA" id="ARBA00023015"/>
    </source>
</evidence>
<keyword evidence="6" id="KW-0238">DNA-binding</keyword>
<dbReference type="PROSITE" id="PS51141">
    <property type="entry name" value="ZF_SBP"/>
    <property type="match status" value="1"/>
</dbReference>
<dbReference type="AlphaFoldDB" id="A0A6J1FA23"/>
<evidence type="ECO:0000256" key="1">
    <source>
        <dbReference type="ARBA" id="ARBA00004123"/>
    </source>
</evidence>
<sequence>MDWGWGTLSGKPTFREKNHTPPPPTSFSDSIGSSNNNEEPILEGSSQESSSSNGSSKRTRILQGTQNQSCLVDGCDSDLKNCKEYHRRHRVCDSHSKTPVVMVRGEEKRFCQQCSRFHPLGEFDEVKRSCRKRLDGHNRRRRKPQPESLFMSSRDFLSNCKGPIVLQFSNQQIHVPDEHGRSLWSMRPEETSMVPPNSSAYFSYGGGGGDNEELPFFLHKNGTRQGKQMVSSRLCFNQQLPDAISQGSEVGSMKQAVPTNTSPVDSGCALYLLSSHPDAGLSSLVQSHLSLPVQTPETELHFSSLSDFSASFGSKDKPVCETNLDNGLELEMEASDGLFQSEAPHKFPISWE</sequence>
<dbReference type="PANTHER" id="PTHR31251:SF207">
    <property type="entry name" value="SQUAMOSA PROMOTER-BINDING-LIKE PROTEIN 13A-RELATED"/>
    <property type="match status" value="1"/>
</dbReference>